<dbReference type="SUPFAM" id="SSF48452">
    <property type="entry name" value="TPR-like"/>
    <property type="match status" value="1"/>
</dbReference>
<sequence>MSDFLSKMCCLRYLLAFSLLITGGQVLADDHKIESKKIERIAPALKTLARSVKPDDKNEAQVLLRKTQVHIDEQLMSHATSYVAVYINSDEAVRDYSQISVSFNSFYEDIALEFANVRTPDGKMDSIKADATQIQSPTDENFYHDRKELLFSLPNVRKGSIIEFQYRYTDTKKMVPNQWFDSFSFHWWEDRAAGQGSRADAIVMSELHITAPININLVSSDTSRYQISEKRSTKGAQQTIIWTGKNLAKIELQNAMTREHNYAPYLRVSTTAKWNDVARWADNLVEPHLVSDTKLDALIAEIKKTALTPEAKTKAVYRAIQDRVRYVFAHVGRGGYEPHDAFEVLKNGYGDCKDQTVLAVMLLRKLGIAADPALIITRGRGIPDMQVPGVSFDHMIVHIPAQNGLQEIWMDTTGETSLYPGFSVGIEGQPALVVNNNTESISVLPSLPAKDHFAELELVFDKFSGRDAQASFKLHFGGLYEQRLRSMWQYSSERDKYFRELIGQIYNSAEVIELTASNADNLWQPFTISGRFNFTNVWGGEKDPINYSFSITQLTNLFADLRNLHKVQDRKQPYVVDPGYSLRSRVVFTSPDGDHHLRLKTQGENIDNTYYTLTQTGKQENNRYIVTQNLTVKAVNVALKDYGDFYQKTNELNESNDWTLSYEYNKTAAELIALESNGKTDVASLIALTKLHIKNGAYEKSLATAQQAVKASPQTAEAYYVLGLAQGYNQLLPESDASFKKAEALGYKL</sequence>
<feature type="signal peptide" evidence="1">
    <location>
        <begin position="1"/>
        <end position="28"/>
    </location>
</feature>
<feature type="chain" id="PRO_5045646082" description="DUF3857 domain-containing protein" evidence="1">
    <location>
        <begin position="29"/>
        <end position="749"/>
    </location>
</feature>
<evidence type="ECO:0008006" key="6">
    <source>
        <dbReference type="Google" id="ProtNLM"/>
    </source>
</evidence>
<dbReference type="EMBL" id="JAVDVX010000001">
    <property type="protein sequence ID" value="MDR7088062.1"/>
    <property type="molecule type" value="Genomic_DNA"/>
</dbReference>
<evidence type="ECO:0000259" key="2">
    <source>
        <dbReference type="Pfam" id="PF01841"/>
    </source>
</evidence>
<organism evidence="4 5">
    <name type="scientific">Cellvibrio fibrivorans</name>
    <dbReference type="NCBI Taxonomy" id="126350"/>
    <lineage>
        <taxon>Bacteria</taxon>
        <taxon>Pseudomonadati</taxon>
        <taxon>Pseudomonadota</taxon>
        <taxon>Gammaproteobacteria</taxon>
        <taxon>Cellvibrionales</taxon>
        <taxon>Cellvibrionaceae</taxon>
        <taxon>Cellvibrio</taxon>
    </lineage>
</organism>
<dbReference type="Gene3D" id="2.60.40.3140">
    <property type="match status" value="1"/>
</dbReference>
<dbReference type="InterPro" id="IPR011990">
    <property type="entry name" value="TPR-like_helical_dom_sf"/>
</dbReference>
<dbReference type="InterPro" id="IPR024618">
    <property type="entry name" value="DUF3857"/>
</dbReference>
<dbReference type="Pfam" id="PF12969">
    <property type="entry name" value="DUF3857"/>
    <property type="match status" value="1"/>
</dbReference>
<dbReference type="Gene3D" id="1.25.40.10">
    <property type="entry name" value="Tetratricopeptide repeat domain"/>
    <property type="match status" value="1"/>
</dbReference>
<reference evidence="4 5" key="1">
    <citation type="submission" date="2023-07" db="EMBL/GenBank/DDBJ databases">
        <title>Sorghum-associated microbial communities from plants grown in Nebraska, USA.</title>
        <authorList>
            <person name="Schachtman D."/>
        </authorList>
    </citation>
    <scope>NUCLEOTIDE SEQUENCE [LARGE SCALE GENOMIC DNA]</scope>
    <source>
        <strain evidence="4 5">BE190</strain>
    </source>
</reference>
<dbReference type="Pfam" id="PF01841">
    <property type="entry name" value="Transglut_core"/>
    <property type="match status" value="1"/>
</dbReference>
<proteinExistence type="predicted"/>
<dbReference type="Proteomes" id="UP001253595">
    <property type="component" value="Unassembled WGS sequence"/>
</dbReference>
<dbReference type="SUPFAM" id="SSF54001">
    <property type="entry name" value="Cysteine proteinases"/>
    <property type="match status" value="1"/>
</dbReference>
<evidence type="ECO:0000313" key="5">
    <source>
        <dbReference type="Proteomes" id="UP001253595"/>
    </source>
</evidence>
<gene>
    <name evidence="4" type="ORF">J2X05_000065</name>
</gene>
<keyword evidence="1" id="KW-0732">Signal</keyword>
<dbReference type="Gene3D" id="3.10.620.30">
    <property type="match status" value="1"/>
</dbReference>
<evidence type="ECO:0000259" key="3">
    <source>
        <dbReference type="Pfam" id="PF12969"/>
    </source>
</evidence>
<feature type="domain" description="Transglutaminase-like" evidence="2">
    <location>
        <begin position="297"/>
        <end position="382"/>
    </location>
</feature>
<evidence type="ECO:0000313" key="4">
    <source>
        <dbReference type="EMBL" id="MDR7088062.1"/>
    </source>
</evidence>
<keyword evidence="5" id="KW-1185">Reference proteome</keyword>
<protein>
    <recommendedName>
        <fullName evidence="6">DUF3857 domain-containing protein</fullName>
    </recommendedName>
</protein>
<dbReference type="RefSeq" id="WP_310067217.1">
    <property type="nucleotide sequence ID" value="NZ_JAVDVX010000001.1"/>
</dbReference>
<comment type="caution">
    <text evidence="4">The sequence shown here is derived from an EMBL/GenBank/DDBJ whole genome shotgun (WGS) entry which is preliminary data.</text>
</comment>
<accession>A0ABU1USA6</accession>
<dbReference type="InterPro" id="IPR038765">
    <property type="entry name" value="Papain-like_cys_pep_sf"/>
</dbReference>
<evidence type="ECO:0000256" key="1">
    <source>
        <dbReference type="SAM" id="SignalP"/>
    </source>
</evidence>
<name>A0ABU1USA6_9GAMM</name>
<dbReference type="InterPro" id="IPR002931">
    <property type="entry name" value="Transglutaminase-like"/>
</dbReference>
<feature type="domain" description="DUF3857" evidence="3">
    <location>
        <begin position="80"/>
        <end position="250"/>
    </location>
</feature>